<feature type="compositionally biased region" description="Acidic residues" evidence="1">
    <location>
        <begin position="179"/>
        <end position="198"/>
    </location>
</feature>
<evidence type="ECO:0000256" key="2">
    <source>
        <dbReference type="SAM" id="Phobius"/>
    </source>
</evidence>
<name>A0A9N9RQ29_9DIPT</name>
<dbReference type="InterPro" id="IPR031941">
    <property type="entry name" value="DUF4773"/>
</dbReference>
<keyword evidence="2" id="KW-0812">Transmembrane</keyword>
<keyword evidence="2" id="KW-1133">Transmembrane helix</keyword>
<proteinExistence type="predicted"/>
<sequence>MKFNYFFILLISSFIIIANCGILDFISLDDEDDAPQKRDRENDCVCLKGNAEGNNCVCCLDFQFSDSFRLDPACVKIRYVSQSEGVHMNLTLGKSYSKAATIKTDKPEEPVCLSMLGGVAKMCSKFNGLIPSSNNGLVGCLTMQPKIFGESPVTFDFPCFDLNQQEIRMIEGPKKTEEEEKDETNETDTPEPTEEDETIGGIRVGDILSVVSRTADQGIKIITEFLGLGDDEKKPAAVESKTAPEDTKNETKKT</sequence>
<evidence type="ECO:0000313" key="5">
    <source>
        <dbReference type="Proteomes" id="UP001153620"/>
    </source>
</evidence>
<dbReference type="PANTHER" id="PTHR36299:SF2">
    <property type="entry name" value="DUF4773 DOMAIN-CONTAINING PROTEIN"/>
    <property type="match status" value="1"/>
</dbReference>
<feature type="domain" description="DUF4773" evidence="3">
    <location>
        <begin position="52"/>
        <end position="164"/>
    </location>
</feature>
<evidence type="ECO:0000313" key="4">
    <source>
        <dbReference type="EMBL" id="CAG9801104.1"/>
    </source>
</evidence>
<dbReference type="OrthoDB" id="6590335at2759"/>
<dbReference type="Pfam" id="PF15998">
    <property type="entry name" value="DUF4773"/>
    <property type="match status" value="1"/>
</dbReference>
<feature type="region of interest" description="Disordered" evidence="1">
    <location>
        <begin position="230"/>
        <end position="254"/>
    </location>
</feature>
<accession>A0A9N9RQ29</accession>
<dbReference type="PANTHER" id="PTHR36299">
    <property type="entry name" value="AGAP008005-PA"/>
    <property type="match status" value="1"/>
</dbReference>
<feature type="region of interest" description="Disordered" evidence="1">
    <location>
        <begin position="171"/>
        <end position="202"/>
    </location>
</feature>
<reference evidence="4" key="1">
    <citation type="submission" date="2022-01" db="EMBL/GenBank/DDBJ databases">
        <authorList>
            <person name="King R."/>
        </authorList>
    </citation>
    <scope>NUCLEOTIDE SEQUENCE</scope>
</reference>
<dbReference type="EMBL" id="OU895877">
    <property type="protein sequence ID" value="CAG9801104.1"/>
    <property type="molecule type" value="Genomic_DNA"/>
</dbReference>
<organism evidence="4 5">
    <name type="scientific">Chironomus riparius</name>
    <dbReference type="NCBI Taxonomy" id="315576"/>
    <lineage>
        <taxon>Eukaryota</taxon>
        <taxon>Metazoa</taxon>
        <taxon>Ecdysozoa</taxon>
        <taxon>Arthropoda</taxon>
        <taxon>Hexapoda</taxon>
        <taxon>Insecta</taxon>
        <taxon>Pterygota</taxon>
        <taxon>Neoptera</taxon>
        <taxon>Endopterygota</taxon>
        <taxon>Diptera</taxon>
        <taxon>Nematocera</taxon>
        <taxon>Chironomoidea</taxon>
        <taxon>Chironomidae</taxon>
        <taxon>Chironominae</taxon>
        <taxon>Chironomus</taxon>
    </lineage>
</organism>
<dbReference type="AlphaFoldDB" id="A0A9N9RQ29"/>
<dbReference type="Proteomes" id="UP001153620">
    <property type="component" value="Chromosome 1"/>
</dbReference>
<reference evidence="4" key="2">
    <citation type="submission" date="2022-10" db="EMBL/GenBank/DDBJ databases">
        <authorList>
            <consortium name="ENA_rothamsted_submissions"/>
            <consortium name="culmorum"/>
            <person name="King R."/>
        </authorList>
    </citation>
    <scope>NUCLEOTIDE SEQUENCE</scope>
</reference>
<evidence type="ECO:0000256" key="1">
    <source>
        <dbReference type="SAM" id="MobiDB-lite"/>
    </source>
</evidence>
<evidence type="ECO:0000259" key="3">
    <source>
        <dbReference type="Pfam" id="PF15998"/>
    </source>
</evidence>
<keyword evidence="5" id="KW-1185">Reference proteome</keyword>
<protein>
    <recommendedName>
        <fullName evidence="3">DUF4773 domain-containing protein</fullName>
    </recommendedName>
</protein>
<keyword evidence="2" id="KW-0472">Membrane</keyword>
<gene>
    <name evidence="4" type="ORF">CHIRRI_LOCUS4039</name>
</gene>
<feature type="transmembrane region" description="Helical" evidence="2">
    <location>
        <begin position="6"/>
        <end position="28"/>
    </location>
</feature>